<dbReference type="GO" id="GO:0016846">
    <property type="term" value="F:carbon-sulfur lyase activity"/>
    <property type="evidence" value="ECO:0007669"/>
    <property type="project" value="InterPro"/>
</dbReference>
<dbReference type="AlphaFoldDB" id="A0A2W5QXM2"/>
<dbReference type="Gene3D" id="2.170.150.70">
    <property type="match status" value="1"/>
</dbReference>
<dbReference type="GO" id="GO:0046872">
    <property type="term" value="F:metal ion binding"/>
    <property type="evidence" value="ECO:0007669"/>
    <property type="project" value="UniProtKB-KW"/>
</dbReference>
<dbReference type="Proteomes" id="UP000248887">
    <property type="component" value="Unassembled WGS sequence"/>
</dbReference>
<evidence type="ECO:0000256" key="1">
    <source>
        <dbReference type="ARBA" id="ARBA00005495"/>
    </source>
</evidence>
<gene>
    <name evidence="5" type="ORF">DI549_15230</name>
</gene>
<keyword evidence="3" id="KW-0862">Zinc</keyword>
<reference evidence="5 6" key="1">
    <citation type="submission" date="2017-08" db="EMBL/GenBank/DDBJ databases">
        <title>Infants hospitalized years apart are colonized by the same room-sourced microbial strains.</title>
        <authorList>
            <person name="Brooks B."/>
            <person name="Olm M.R."/>
            <person name="Firek B.A."/>
            <person name="Baker R."/>
            <person name="Thomas B.C."/>
            <person name="Morowitz M.J."/>
            <person name="Banfield J.F."/>
        </authorList>
    </citation>
    <scope>NUCLEOTIDE SEQUENCE [LARGE SCALE GENOMIC DNA]</scope>
    <source>
        <strain evidence="5">S2_005_001_R2_27</strain>
    </source>
</reference>
<protein>
    <submittedName>
        <fullName evidence="5">Aldehyde-activating protein</fullName>
    </submittedName>
</protein>
<comment type="similarity">
    <text evidence="1">Belongs to the Gfa family.</text>
</comment>
<comment type="caution">
    <text evidence="5">The sequence shown here is derived from an EMBL/GenBank/DDBJ whole genome shotgun (WGS) entry which is preliminary data.</text>
</comment>
<dbReference type="InterPro" id="IPR052355">
    <property type="entry name" value="CENP-V-like"/>
</dbReference>
<dbReference type="SUPFAM" id="SSF51316">
    <property type="entry name" value="Mss4-like"/>
    <property type="match status" value="1"/>
</dbReference>
<dbReference type="Pfam" id="PF04828">
    <property type="entry name" value="GFA"/>
    <property type="match status" value="1"/>
</dbReference>
<proteinExistence type="inferred from homology"/>
<dbReference type="InterPro" id="IPR011057">
    <property type="entry name" value="Mss4-like_sf"/>
</dbReference>
<evidence type="ECO:0000256" key="2">
    <source>
        <dbReference type="ARBA" id="ARBA00022723"/>
    </source>
</evidence>
<dbReference type="PANTHER" id="PTHR28620:SF1">
    <property type="entry name" value="CENP-V_GFA DOMAIN-CONTAINING PROTEIN"/>
    <property type="match status" value="1"/>
</dbReference>
<name>A0A2W5QXM2_ANCNO</name>
<sequence length="126" mass="13535">MTTENGVTSGRSRYFGACHCGAVQFEASLDLSQTMTCNCSYCSARGSILAFTPADGFTVLNGEHGMREYRFNKHVIAHQFCSVCGIEPFARGALPDGTPMIGVNVRTLKDVDLDSLTPTAYDGRAA</sequence>
<dbReference type="InterPro" id="IPR006913">
    <property type="entry name" value="CENP-V/GFA"/>
</dbReference>
<organism evidence="5 6">
    <name type="scientific">Ancylobacter novellus</name>
    <name type="common">Thiobacillus novellus</name>
    <dbReference type="NCBI Taxonomy" id="921"/>
    <lineage>
        <taxon>Bacteria</taxon>
        <taxon>Pseudomonadati</taxon>
        <taxon>Pseudomonadota</taxon>
        <taxon>Alphaproteobacteria</taxon>
        <taxon>Hyphomicrobiales</taxon>
        <taxon>Xanthobacteraceae</taxon>
        <taxon>Ancylobacter</taxon>
    </lineage>
</organism>
<dbReference type="EMBL" id="QFQD01000053">
    <property type="protein sequence ID" value="PZQ81049.1"/>
    <property type="molecule type" value="Genomic_DNA"/>
</dbReference>
<dbReference type="PANTHER" id="PTHR28620">
    <property type="entry name" value="CENTROMERE PROTEIN V"/>
    <property type="match status" value="1"/>
</dbReference>
<evidence type="ECO:0000313" key="6">
    <source>
        <dbReference type="Proteomes" id="UP000248887"/>
    </source>
</evidence>
<evidence type="ECO:0000259" key="4">
    <source>
        <dbReference type="PROSITE" id="PS51891"/>
    </source>
</evidence>
<keyword evidence="2" id="KW-0479">Metal-binding</keyword>
<evidence type="ECO:0000256" key="3">
    <source>
        <dbReference type="ARBA" id="ARBA00022833"/>
    </source>
</evidence>
<dbReference type="PROSITE" id="PS51891">
    <property type="entry name" value="CENP_V_GFA"/>
    <property type="match status" value="1"/>
</dbReference>
<evidence type="ECO:0000313" key="5">
    <source>
        <dbReference type="EMBL" id="PZQ81049.1"/>
    </source>
</evidence>
<feature type="domain" description="CENP-V/GFA" evidence="4">
    <location>
        <begin position="14"/>
        <end position="122"/>
    </location>
</feature>
<accession>A0A2W5QXM2</accession>